<dbReference type="AlphaFoldDB" id="A0A445GRV4"/>
<dbReference type="Proteomes" id="UP000289340">
    <property type="component" value="Chromosome 15"/>
</dbReference>
<organism evidence="1 2">
    <name type="scientific">Glycine soja</name>
    <name type="common">Wild soybean</name>
    <dbReference type="NCBI Taxonomy" id="3848"/>
    <lineage>
        <taxon>Eukaryota</taxon>
        <taxon>Viridiplantae</taxon>
        <taxon>Streptophyta</taxon>
        <taxon>Embryophyta</taxon>
        <taxon>Tracheophyta</taxon>
        <taxon>Spermatophyta</taxon>
        <taxon>Magnoliopsida</taxon>
        <taxon>eudicotyledons</taxon>
        <taxon>Gunneridae</taxon>
        <taxon>Pentapetalae</taxon>
        <taxon>rosids</taxon>
        <taxon>fabids</taxon>
        <taxon>Fabales</taxon>
        <taxon>Fabaceae</taxon>
        <taxon>Papilionoideae</taxon>
        <taxon>50 kb inversion clade</taxon>
        <taxon>NPAAA clade</taxon>
        <taxon>indigoferoid/millettioid clade</taxon>
        <taxon>Phaseoleae</taxon>
        <taxon>Glycine</taxon>
        <taxon>Glycine subgen. Soja</taxon>
    </lineage>
</organism>
<proteinExistence type="predicted"/>
<gene>
    <name evidence="1" type="ORF">D0Y65_040529</name>
</gene>
<evidence type="ECO:0000313" key="2">
    <source>
        <dbReference type="Proteomes" id="UP000289340"/>
    </source>
</evidence>
<keyword evidence="2" id="KW-1185">Reference proteome</keyword>
<protein>
    <submittedName>
        <fullName evidence="1">Uncharacterized protein</fullName>
    </submittedName>
</protein>
<accession>A0A445GRV4</accession>
<reference evidence="1 2" key="1">
    <citation type="submission" date="2018-09" db="EMBL/GenBank/DDBJ databases">
        <title>A high-quality reference genome of wild soybean provides a powerful tool to mine soybean genomes.</title>
        <authorList>
            <person name="Xie M."/>
            <person name="Chung C.Y.L."/>
            <person name="Li M.-W."/>
            <person name="Wong F.-L."/>
            <person name="Chan T.-F."/>
            <person name="Lam H.-M."/>
        </authorList>
    </citation>
    <scope>NUCLEOTIDE SEQUENCE [LARGE SCALE GENOMIC DNA]</scope>
    <source>
        <strain evidence="2">cv. W05</strain>
        <tissue evidence="1">Hypocotyl of etiolated seedlings</tissue>
    </source>
</reference>
<evidence type="ECO:0000313" key="1">
    <source>
        <dbReference type="EMBL" id="RZB64008.1"/>
    </source>
</evidence>
<dbReference type="EMBL" id="QZWG01000015">
    <property type="protein sequence ID" value="RZB64008.1"/>
    <property type="molecule type" value="Genomic_DNA"/>
</dbReference>
<comment type="caution">
    <text evidence="1">The sequence shown here is derived from an EMBL/GenBank/DDBJ whole genome shotgun (WGS) entry which is preliminary data.</text>
</comment>
<sequence>MIHEGTRIAPDPVRFSHAKGSELPELPSFSGKNPEGWIFKAEKYFSPHHIGLHFLLLYPFPTPGEFQPSTPQLQYIIVCPCAVAWELKTKSGNQLTTVPSSSIESCCIRFHI</sequence>
<name>A0A445GRV4_GLYSO</name>